<evidence type="ECO:0000256" key="5">
    <source>
        <dbReference type="ARBA" id="ARBA00023002"/>
    </source>
</evidence>
<dbReference type="OrthoDB" id="9800505at2"/>
<dbReference type="PANTHER" id="PTHR30295:SF9">
    <property type="entry name" value="BACTERIOFERRITIN"/>
    <property type="match status" value="1"/>
</dbReference>
<dbReference type="InterPro" id="IPR009078">
    <property type="entry name" value="Ferritin-like_SF"/>
</dbReference>
<dbReference type="InterPro" id="IPR012347">
    <property type="entry name" value="Ferritin-like"/>
</dbReference>
<dbReference type="GO" id="GO:0006826">
    <property type="term" value="P:iron ion transport"/>
    <property type="evidence" value="ECO:0007669"/>
    <property type="project" value="UniProtKB-KW"/>
</dbReference>
<feature type="domain" description="Ferritin-like diiron" evidence="12">
    <location>
        <begin position="1"/>
        <end position="145"/>
    </location>
</feature>
<feature type="binding site" evidence="10">
    <location>
        <position position="46"/>
    </location>
    <ligand>
        <name>Fe cation</name>
        <dbReference type="ChEBI" id="CHEBI:24875"/>
        <label>3</label>
    </ligand>
</feature>
<keyword evidence="7" id="KW-0406">Ion transport</keyword>
<evidence type="ECO:0000256" key="6">
    <source>
        <dbReference type="ARBA" id="ARBA00023004"/>
    </source>
</evidence>
<reference evidence="14" key="1">
    <citation type="submission" date="2016-01" db="EMBL/GenBank/DDBJ databases">
        <title>Draft genome of Chromobacterium sp. F49.</title>
        <authorList>
            <person name="Hong K.W."/>
        </authorList>
    </citation>
    <scope>NUCLEOTIDE SEQUENCE [LARGE SCALE GENOMIC DNA]</scope>
    <source>
        <strain evidence="14">CN10</strain>
    </source>
</reference>
<dbReference type="NCBIfam" id="TIGR00754">
    <property type="entry name" value="bfr"/>
    <property type="match status" value="1"/>
</dbReference>
<dbReference type="RefSeq" id="WP_066609909.1">
    <property type="nucleotide sequence ID" value="NZ_LQQU01000005.1"/>
</dbReference>
<dbReference type="AlphaFoldDB" id="A0A161SKK9"/>
<evidence type="ECO:0000256" key="8">
    <source>
        <dbReference type="ARBA" id="ARBA00036243"/>
    </source>
</evidence>
<keyword evidence="2 9" id="KW-0409">Iron storage</keyword>
<dbReference type="CDD" id="cd00907">
    <property type="entry name" value="Bacterioferritin"/>
    <property type="match status" value="1"/>
</dbReference>
<dbReference type="Gene3D" id="1.20.1260.10">
    <property type="match status" value="1"/>
</dbReference>
<dbReference type="GO" id="GO:0008199">
    <property type="term" value="F:ferric iron binding"/>
    <property type="evidence" value="ECO:0007669"/>
    <property type="project" value="InterPro"/>
</dbReference>
<keyword evidence="14" id="KW-1185">Reference proteome</keyword>
<comment type="function">
    <text evidence="11">Iron-storage protein.</text>
</comment>
<evidence type="ECO:0000256" key="9">
    <source>
        <dbReference type="PIRNR" id="PIRNR002560"/>
    </source>
</evidence>
<evidence type="ECO:0000313" key="14">
    <source>
        <dbReference type="Proteomes" id="UP000076625"/>
    </source>
</evidence>
<keyword evidence="6 9" id="KW-0408">Iron</keyword>
<feature type="binding site" evidence="10">
    <location>
        <position position="18"/>
    </location>
    <ligand>
        <name>Fe cation</name>
        <dbReference type="ChEBI" id="CHEBI:24875"/>
        <label>1</label>
    </ligand>
</feature>
<protein>
    <recommendedName>
        <fullName evidence="9 11">Bacterioferritin</fullName>
    </recommendedName>
</protein>
<dbReference type="STRING" id="1452487.AVW16_05785"/>
<name>A0A161SKK9_9NEIS</name>
<dbReference type="GO" id="GO:0020037">
    <property type="term" value="F:heme binding"/>
    <property type="evidence" value="ECO:0007669"/>
    <property type="project" value="TreeGrafter"/>
</dbReference>
<comment type="similarity">
    <text evidence="1 9 11">Belongs to the bacterioferritin family.</text>
</comment>
<dbReference type="PROSITE" id="PS50905">
    <property type="entry name" value="FERRITIN_LIKE"/>
    <property type="match status" value="1"/>
</dbReference>
<feature type="binding site" evidence="10">
    <location>
        <position position="130"/>
    </location>
    <ligand>
        <name>Fe cation</name>
        <dbReference type="ChEBI" id="CHEBI:24875"/>
        <label>2</label>
    </ligand>
</feature>
<keyword evidence="3" id="KW-0813">Transport</keyword>
<feature type="binding site" evidence="10">
    <location>
        <position position="127"/>
    </location>
    <ligand>
        <name>Fe cation</name>
        <dbReference type="ChEBI" id="CHEBI:24875"/>
        <label>2</label>
    </ligand>
</feature>
<feature type="binding site" evidence="10">
    <location>
        <position position="50"/>
    </location>
    <ligand>
        <name>Fe cation</name>
        <dbReference type="ChEBI" id="CHEBI:24875"/>
        <label>3</label>
    </ligand>
</feature>
<feature type="binding site" evidence="10">
    <location>
        <position position="54"/>
    </location>
    <ligand>
        <name>Fe cation</name>
        <dbReference type="ChEBI" id="CHEBI:24875"/>
        <label>1</label>
    </ligand>
</feature>
<dbReference type="InterPro" id="IPR009040">
    <property type="entry name" value="Ferritin-like_diiron"/>
</dbReference>
<sequence>MKGNKAVLEALNKQLAGELTSRDQYFIHSRMYHDWGMNKLFERLNHEMEEESGHAAGLISRILFLEGTPAMTPGKLNVGRDVESMLANDLRQEYDTVAMLRAAIEVCEREGDYVSRALLSGMLDDTEEDHTHWLEMQLGLIKQMGLENYIQSQS</sequence>
<keyword evidence="9 10" id="KW-0479">Metal-binding</keyword>
<evidence type="ECO:0000256" key="1">
    <source>
        <dbReference type="ARBA" id="ARBA00008093"/>
    </source>
</evidence>
<dbReference type="PROSITE" id="PS00549">
    <property type="entry name" value="BACTERIOFERRITIN"/>
    <property type="match status" value="1"/>
</dbReference>
<dbReference type="GO" id="GO:0004322">
    <property type="term" value="F:ferroxidase activity"/>
    <property type="evidence" value="ECO:0007669"/>
    <property type="project" value="TreeGrafter"/>
</dbReference>
<dbReference type="PRINTS" id="PR00601">
    <property type="entry name" value="BACFERRITIN"/>
</dbReference>
<evidence type="ECO:0000256" key="4">
    <source>
        <dbReference type="ARBA" id="ARBA00022496"/>
    </source>
</evidence>
<feature type="binding site" evidence="10">
    <location>
        <position position="127"/>
    </location>
    <ligand>
        <name>Fe cation</name>
        <dbReference type="ChEBI" id="CHEBI:24875"/>
        <label>1</label>
    </ligand>
</feature>
<dbReference type="PANTHER" id="PTHR30295">
    <property type="entry name" value="BACTERIOFERRITIN"/>
    <property type="match status" value="1"/>
</dbReference>
<dbReference type="EMBL" id="LQQU01000005">
    <property type="protein sequence ID" value="KZE34830.1"/>
    <property type="molecule type" value="Genomic_DNA"/>
</dbReference>
<dbReference type="GO" id="GO:0005829">
    <property type="term" value="C:cytosol"/>
    <property type="evidence" value="ECO:0007669"/>
    <property type="project" value="TreeGrafter"/>
</dbReference>
<dbReference type="GO" id="GO:0006879">
    <property type="term" value="P:intracellular iron ion homeostasis"/>
    <property type="evidence" value="ECO:0007669"/>
    <property type="project" value="UniProtKB-KW"/>
</dbReference>
<evidence type="ECO:0000259" key="12">
    <source>
        <dbReference type="PROSITE" id="PS50905"/>
    </source>
</evidence>
<keyword evidence="11" id="KW-0349">Heme</keyword>
<evidence type="ECO:0000313" key="13">
    <source>
        <dbReference type="EMBL" id="KZE34830.1"/>
    </source>
</evidence>
<organism evidence="13 14">
    <name type="scientific">Crenobacter luteus</name>
    <dbReference type="NCBI Taxonomy" id="1452487"/>
    <lineage>
        <taxon>Bacteria</taxon>
        <taxon>Pseudomonadati</taxon>
        <taxon>Pseudomonadota</taxon>
        <taxon>Betaproteobacteria</taxon>
        <taxon>Neisseriales</taxon>
        <taxon>Neisseriaceae</taxon>
        <taxon>Crenobacter</taxon>
    </lineage>
</organism>
<dbReference type="Proteomes" id="UP000076625">
    <property type="component" value="Unassembled WGS sequence"/>
</dbReference>
<keyword evidence="5" id="KW-0560">Oxidoreductase</keyword>
<evidence type="ECO:0000256" key="7">
    <source>
        <dbReference type="ARBA" id="ARBA00023065"/>
    </source>
</evidence>
<evidence type="ECO:0000256" key="2">
    <source>
        <dbReference type="ARBA" id="ARBA00022434"/>
    </source>
</evidence>
<comment type="caution">
    <text evidence="13">The sequence shown here is derived from an EMBL/GenBank/DDBJ whole genome shotgun (WGS) entry which is preliminary data.</text>
</comment>
<feature type="binding site" evidence="10">
    <location>
        <position position="93"/>
    </location>
    <ligand>
        <name>Fe cation</name>
        <dbReference type="ChEBI" id="CHEBI:24875"/>
        <label>2</label>
    </ligand>
</feature>
<evidence type="ECO:0000256" key="3">
    <source>
        <dbReference type="ARBA" id="ARBA00022448"/>
    </source>
</evidence>
<feature type="binding site" evidence="10">
    <location>
        <position position="51"/>
    </location>
    <ligand>
        <name>Fe cation</name>
        <dbReference type="ChEBI" id="CHEBI:24875"/>
        <label>1</label>
    </ligand>
</feature>
<dbReference type="InterPro" id="IPR008331">
    <property type="entry name" value="Ferritin_DPS_dom"/>
</dbReference>
<gene>
    <name evidence="13" type="ORF">AVW16_05785</name>
</gene>
<dbReference type="InterPro" id="IPR002024">
    <property type="entry name" value="Bacterioferritin"/>
</dbReference>
<dbReference type="SUPFAM" id="SSF47240">
    <property type="entry name" value="Ferritin-like"/>
    <property type="match status" value="1"/>
</dbReference>
<comment type="catalytic activity">
    <reaction evidence="8">
        <text>Fe(2+)(in) = Fe(2+)(out)</text>
        <dbReference type="Rhea" id="RHEA:28486"/>
        <dbReference type="ChEBI" id="CHEBI:29033"/>
    </reaction>
</comment>
<proteinExistence type="inferred from homology"/>
<keyword evidence="4" id="KW-0410">Iron transport</keyword>
<dbReference type="PIRSF" id="PIRSF002560">
    <property type="entry name" value="Bacterioferritin"/>
    <property type="match status" value="1"/>
</dbReference>
<dbReference type="Pfam" id="PF00210">
    <property type="entry name" value="Ferritin"/>
    <property type="match status" value="1"/>
</dbReference>
<feature type="binding site" evidence="10">
    <location>
        <position position="51"/>
    </location>
    <ligand>
        <name>Fe cation</name>
        <dbReference type="ChEBI" id="CHEBI:24875"/>
        <label>2</label>
    </ligand>
</feature>
<evidence type="ECO:0000256" key="11">
    <source>
        <dbReference type="RuleBase" id="RU000623"/>
    </source>
</evidence>
<evidence type="ECO:0000256" key="10">
    <source>
        <dbReference type="PIRSR" id="PIRSR002560-1"/>
    </source>
</evidence>
<accession>A0A161SKK9</accession>